<dbReference type="Proteomes" id="UP000012065">
    <property type="component" value="Unassembled WGS sequence"/>
</dbReference>
<feature type="region of interest" description="Disordered" evidence="2">
    <location>
        <begin position="397"/>
        <end position="537"/>
    </location>
</feature>
<organism evidence="3 4">
    <name type="scientific">Thanatephorus cucumeris (strain AG1-IB / isolate 7/3/14)</name>
    <name type="common">Lettuce bottom rot fungus</name>
    <name type="synonym">Rhizoctonia solani</name>
    <dbReference type="NCBI Taxonomy" id="1108050"/>
    <lineage>
        <taxon>Eukaryota</taxon>
        <taxon>Fungi</taxon>
        <taxon>Dikarya</taxon>
        <taxon>Basidiomycota</taxon>
        <taxon>Agaricomycotina</taxon>
        <taxon>Agaricomycetes</taxon>
        <taxon>Cantharellales</taxon>
        <taxon>Ceratobasidiaceae</taxon>
        <taxon>Rhizoctonia</taxon>
        <taxon>Rhizoctonia solani AG-1</taxon>
    </lineage>
</organism>
<gene>
    <name evidence="3" type="primary">ARP16201</name>
    <name evidence="3" type="ORF">BN14_08366</name>
</gene>
<comment type="caution">
    <text evidence="3">The sequence shown here is derived from an EMBL/GenBank/DDBJ whole genome shotgun (WGS) entry which is preliminary data.</text>
</comment>
<dbReference type="Pfam" id="PF00022">
    <property type="entry name" value="Actin"/>
    <property type="match status" value="2"/>
</dbReference>
<accession>M5CED5</accession>
<dbReference type="PANTHER" id="PTHR11937">
    <property type="entry name" value="ACTIN"/>
    <property type="match status" value="1"/>
</dbReference>
<dbReference type="Gene3D" id="3.90.640.10">
    <property type="entry name" value="Actin, Chain A, domain 4"/>
    <property type="match status" value="1"/>
</dbReference>
<evidence type="ECO:0000313" key="3">
    <source>
        <dbReference type="EMBL" id="CCO34272.1"/>
    </source>
</evidence>
<feature type="compositionally biased region" description="Basic and acidic residues" evidence="2">
    <location>
        <begin position="110"/>
        <end position="127"/>
    </location>
</feature>
<proteinExistence type="inferred from homology"/>
<feature type="compositionally biased region" description="Basic and acidic residues" evidence="2">
    <location>
        <begin position="431"/>
        <end position="442"/>
    </location>
</feature>
<protein>
    <submittedName>
        <fullName evidence="3">Putative actin-related protein 8</fullName>
    </submittedName>
</protein>
<name>M5CED5_THACB</name>
<dbReference type="InterPro" id="IPR004000">
    <property type="entry name" value="Actin"/>
</dbReference>
<comment type="similarity">
    <text evidence="1">Belongs to the actin family.</text>
</comment>
<dbReference type="AlphaFoldDB" id="M5CED5"/>
<feature type="compositionally biased region" description="Basic and acidic residues" evidence="2">
    <location>
        <begin position="500"/>
        <end position="514"/>
    </location>
</feature>
<feature type="compositionally biased region" description="Polar residues" evidence="2">
    <location>
        <begin position="450"/>
        <end position="463"/>
    </location>
</feature>
<evidence type="ECO:0000256" key="1">
    <source>
        <dbReference type="RuleBase" id="RU000487"/>
    </source>
</evidence>
<dbReference type="InterPro" id="IPR043129">
    <property type="entry name" value="ATPase_NBD"/>
</dbReference>
<evidence type="ECO:0000256" key="2">
    <source>
        <dbReference type="SAM" id="MobiDB-lite"/>
    </source>
</evidence>
<dbReference type="HOGENOM" id="CLU_006974_0_1_1"/>
<feature type="compositionally biased region" description="Polar residues" evidence="2">
    <location>
        <begin position="418"/>
        <end position="430"/>
    </location>
</feature>
<reference evidence="3 4" key="1">
    <citation type="journal article" date="2013" name="J. Biotechnol.">
        <title>Establishment and interpretation of the genome sequence of the phytopathogenic fungus Rhizoctonia solani AG1-IB isolate 7/3/14.</title>
        <authorList>
            <person name="Wibberg D.W."/>
            <person name="Jelonek L.J."/>
            <person name="Rupp O.R."/>
            <person name="Hennig M.H."/>
            <person name="Eikmeyer F.E."/>
            <person name="Goesmann A.G."/>
            <person name="Hartmann A.H."/>
            <person name="Borriss R.B."/>
            <person name="Grosch R.G."/>
            <person name="Puehler A.P."/>
            <person name="Schlueter A.S."/>
        </authorList>
    </citation>
    <scope>NUCLEOTIDE SEQUENCE [LARGE SCALE GENOMIC DNA]</scope>
    <source>
        <strain evidence="4">AG1-IB / isolate 7/3/14</strain>
    </source>
</reference>
<dbReference type="SUPFAM" id="SSF53067">
    <property type="entry name" value="Actin-like ATPase domain"/>
    <property type="match status" value="1"/>
</dbReference>
<evidence type="ECO:0000313" key="4">
    <source>
        <dbReference type="Proteomes" id="UP000012065"/>
    </source>
</evidence>
<dbReference type="EMBL" id="CAOJ01012838">
    <property type="protein sequence ID" value="CCO34272.1"/>
    <property type="molecule type" value="Genomic_DNA"/>
</dbReference>
<dbReference type="Gene3D" id="3.30.420.40">
    <property type="match status" value="3"/>
</dbReference>
<sequence length="663" mass="73060">MVRSSSAPKREEVPMKFTTFHVPPVINTKNVSSTYLRSESQTIWARNAAANAERKRTAEEAFAGKEKALPTDGAPGSKTLVIHSGSRWLKIGMATDVFPVQVPNVIARRPASERDAPTDDVREKAEGYEMSAESEEDPFTERTAGIRSSLLARMKFYKLQALPHGSSDATRYNASVKPRIIPEHNDASRADWLGTSLNPIGNEQFFVGNKESLCAAFGAGLSTACVVDIGAVKTSIACVDEGQVVPDTRITLDLGGDDVTEYLYYLLKGINFPHKNCQLSNTADWNILTRLKKQMCSLSETDVALNLYDFYIRKSDRDTEQHTLQVYDEPVVAAMCIFEPRIIDFDAKKARQKSLWTRENVEDVPDFSSDNLTQAMLISTQHLLPPQPVQTFAPKQIQQVPQVDGAHDADGDTEMQAEPSTENPESSSRSRTGDEKHDMEDEKHDDEEVPTQTARSEDAQVTPSDLPAALDGQNDQRELIQRSTSPTQPPTVPINEQDGEDRAPSVEIIREPDATSKTPKSKAVASTSAHTPAPVPPPVEIDVRWEASKLPLDVAIFNSARAAGGVDRIKKFLQVVVIVGGTSMIPGVVHALESRLQAIAFPLVPGMEKVQVVPSPKDIDPRVLSWKGAAVLAKLEALNDMWITARDWDMLGMRGLRERTLFM</sequence>
<dbReference type="SMART" id="SM00268">
    <property type="entry name" value="ACTIN"/>
    <property type="match status" value="1"/>
</dbReference>
<feature type="region of interest" description="Disordered" evidence="2">
    <location>
        <begin position="109"/>
        <end position="141"/>
    </location>
</feature>